<comment type="caution">
    <text evidence="1">The sequence shown here is derived from an EMBL/GenBank/DDBJ whole genome shotgun (WGS) entry which is preliminary data.</text>
</comment>
<name>A0A1Q3ESV8_LENED</name>
<reference evidence="1 2" key="1">
    <citation type="submission" date="2016-08" db="EMBL/GenBank/DDBJ databases">
        <authorList>
            <consortium name="Lentinula edodes genome sequencing consortium"/>
            <person name="Sakamoto Y."/>
            <person name="Nakade K."/>
            <person name="Sato S."/>
            <person name="Yoshida Y."/>
            <person name="Miyazaki K."/>
            <person name="Natsume S."/>
            <person name="Konno N."/>
        </authorList>
    </citation>
    <scope>NUCLEOTIDE SEQUENCE [LARGE SCALE GENOMIC DNA]</scope>
    <source>
        <strain evidence="1 2">NBRC 111202</strain>
    </source>
</reference>
<gene>
    <name evidence="1" type="ORF">LENED_012534</name>
</gene>
<dbReference type="EMBL" id="BDGU01001627">
    <property type="protein sequence ID" value="GAW10285.1"/>
    <property type="molecule type" value="Genomic_DNA"/>
</dbReference>
<evidence type="ECO:0000313" key="1">
    <source>
        <dbReference type="EMBL" id="GAW10285.1"/>
    </source>
</evidence>
<reference evidence="1 2" key="2">
    <citation type="submission" date="2017-02" db="EMBL/GenBank/DDBJ databases">
        <title>A genome survey and senescence transcriptome analysis in Lentinula edodes.</title>
        <authorList>
            <person name="Sakamoto Y."/>
            <person name="Nakade K."/>
            <person name="Sato S."/>
            <person name="Yoshida Y."/>
            <person name="Miyazaki K."/>
            <person name="Natsume S."/>
            <person name="Konno N."/>
        </authorList>
    </citation>
    <scope>NUCLEOTIDE SEQUENCE [LARGE SCALE GENOMIC DNA]</scope>
    <source>
        <strain evidence="1 2">NBRC 111202</strain>
    </source>
</reference>
<accession>A0A1Q3ESV8</accession>
<evidence type="ECO:0000313" key="2">
    <source>
        <dbReference type="Proteomes" id="UP000188533"/>
    </source>
</evidence>
<proteinExistence type="predicted"/>
<dbReference type="AlphaFoldDB" id="A0A1Q3ESV8"/>
<organism evidence="1 2">
    <name type="scientific">Lentinula edodes</name>
    <name type="common">Shiitake mushroom</name>
    <name type="synonym">Lentinus edodes</name>
    <dbReference type="NCBI Taxonomy" id="5353"/>
    <lineage>
        <taxon>Eukaryota</taxon>
        <taxon>Fungi</taxon>
        <taxon>Dikarya</taxon>
        <taxon>Basidiomycota</taxon>
        <taxon>Agaricomycotina</taxon>
        <taxon>Agaricomycetes</taxon>
        <taxon>Agaricomycetidae</taxon>
        <taxon>Agaricales</taxon>
        <taxon>Marasmiineae</taxon>
        <taxon>Omphalotaceae</taxon>
        <taxon>Lentinula</taxon>
    </lineage>
</organism>
<sequence>MIENLYGFGPGNRDAKGGDIGMAEEERLKSDRIVTAFDINFGQMWECEWGAVEDTPENGEMSRCVACGEADMY</sequence>
<keyword evidence="2" id="KW-1185">Reference proteome</keyword>
<protein>
    <submittedName>
        <fullName evidence="1">Uncharacterized protein</fullName>
    </submittedName>
</protein>
<dbReference type="Proteomes" id="UP000188533">
    <property type="component" value="Unassembled WGS sequence"/>
</dbReference>